<dbReference type="InterPro" id="IPR045455">
    <property type="entry name" value="NrS-1_pol-like_helicase"/>
</dbReference>
<proteinExistence type="predicted"/>
<name>A0A2I1M1P9_9BIFI</name>
<dbReference type="Pfam" id="PF19263">
    <property type="entry name" value="DUF5906"/>
    <property type="match status" value="1"/>
</dbReference>
<dbReference type="SMART" id="SM00943">
    <property type="entry name" value="Prim-Pol"/>
    <property type="match status" value="1"/>
</dbReference>
<evidence type="ECO:0000313" key="5">
    <source>
        <dbReference type="EMBL" id="PKZ14027.1"/>
    </source>
</evidence>
<comment type="caution">
    <text evidence="5">The sequence shown here is derived from an EMBL/GenBank/DDBJ whole genome shotgun (WGS) entry which is preliminary data.</text>
</comment>
<gene>
    <name evidence="5" type="ORF">CYJ32_07325</name>
</gene>
<dbReference type="InterPro" id="IPR027417">
    <property type="entry name" value="P-loop_NTPase"/>
</dbReference>
<protein>
    <recommendedName>
        <fullName evidence="4">SF3 helicase domain-containing protein</fullName>
    </recommendedName>
</protein>
<organism evidence="5 6">
    <name type="scientific">Alloscardovia omnicolens</name>
    <dbReference type="NCBI Taxonomy" id="419015"/>
    <lineage>
        <taxon>Bacteria</taxon>
        <taxon>Bacillati</taxon>
        <taxon>Actinomycetota</taxon>
        <taxon>Actinomycetes</taxon>
        <taxon>Bifidobacteriales</taxon>
        <taxon>Bifidobacteriaceae</taxon>
        <taxon>Alloscardovia</taxon>
    </lineage>
</organism>
<reference evidence="5 6" key="1">
    <citation type="submission" date="2017-12" db="EMBL/GenBank/DDBJ databases">
        <title>Phylogenetic diversity of female urinary microbiome.</title>
        <authorList>
            <person name="Thomas-White K."/>
            <person name="Wolfe A.J."/>
        </authorList>
    </citation>
    <scope>NUCLEOTIDE SEQUENCE [LARGE SCALE GENOMIC DNA]</scope>
    <source>
        <strain evidence="5 6">UMB0064</strain>
    </source>
</reference>
<accession>A0A2I1M1P9</accession>
<evidence type="ECO:0000256" key="3">
    <source>
        <dbReference type="ARBA" id="ARBA00022840"/>
    </source>
</evidence>
<dbReference type="InterPro" id="IPR015330">
    <property type="entry name" value="DNA_primase/pol_bifunc_N"/>
</dbReference>
<dbReference type="SUPFAM" id="SSF52540">
    <property type="entry name" value="P-loop containing nucleoside triphosphate hydrolases"/>
    <property type="match status" value="1"/>
</dbReference>
<keyword evidence="2" id="KW-0378">Hydrolase</keyword>
<dbReference type="GO" id="GO:0016787">
    <property type="term" value="F:hydrolase activity"/>
    <property type="evidence" value="ECO:0007669"/>
    <property type="project" value="UniProtKB-KW"/>
</dbReference>
<dbReference type="Pfam" id="PF09250">
    <property type="entry name" value="Prim-Pol"/>
    <property type="match status" value="1"/>
</dbReference>
<dbReference type="InterPro" id="IPR051620">
    <property type="entry name" value="ORF904-like_C"/>
</dbReference>
<evidence type="ECO:0000313" key="6">
    <source>
        <dbReference type="Proteomes" id="UP000242263"/>
    </source>
</evidence>
<feature type="domain" description="SF3 helicase" evidence="4">
    <location>
        <begin position="186"/>
        <end position="364"/>
    </location>
</feature>
<evidence type="ECO:0000259" key="4">
    <source>
        <dbReference type="PROSITE" id="PS51206"/>
    </source>
</evidence>
<dbReference type="GO" id="GO:0005524">
    <property type="term" value="F:ATP binding"/>
    <property type="evidence" value="ECO:0007669"/>
    <property type="project" value="UniProtKB-KW"/>
</dbReference>
<sequence>MMTQKGAYKFSPIPDGPQMADRVYNGMRVADDLSNVMSDCSFIDRRGRVINIPAVTRRGGLKPIASEGYCKAVWDFKNGDLLLSEDNRTLYVRDVDRSGKNQLLPSWHAISTLENEYHVPGRDAYSPWNDQLRVEASKQTIRVRHGIKFADKAFLRFNGKVVDIDNNSPYFNDPFEVTLDSKFDYDLAEKAMRFLFDVTVDEKSAANLCRMFATPLLEDYKHLTYVLYGDGGNGKGILLNTLASSLPGLTSSVDSQKILGGRRGSGGFDTQQEMGKLIGSLWAFDEDADTITLDQLTALKKISTGDSVTARRIQENAVSFIPRCTFIIATNNPVITAMSNAIYRRFVYVRMKDNRKPAEFADLLEFRKTYGVAPFLMASCLLWSQQGNEPHYDVSIGAAADLSEAEQWLVDTICAQGYAVSGVNPFKPSAREHKSSVSKLGLKSTVKWINGASQRVLMIANEIRFAPYREAWQLDQKALEEELEPVEIPVPLADVIPVDTVGFECDYVPAGEDKTAINWKQNAEDPTVDTSIIPDTPAYGVVPREGYIVIDMDMPKEDGEDSGWLSLQLSVGAYGSLDFPRTYLVKTPSGGVHAYYRLPQALVGHVKNAVGVGGYHIDLRVDGKGYVIGAGSQTKAGVYELCDIPNGDTVPELSMALVRWLNNLNCVTQPQTLSMPTLPASATIVTTGDMSPLSQLLNKAYAGYGENNTPPVDMSPVPKGARNQVLHDWAFGRLVNHRENAEQIFADLMERARISELPEREVYAIWKSICRQVGI</sequence>
<dbReference type="Proteomes" id="UP000242263">
    <property type="component" value="Unassembled WGS sequence"/>
</dbReference>
<evidence type="ECO:0000256" key="1">
    <source>
        <dbReference type="ARBA" id="ARBA00022741"/>
    </source>
</evidence>
<dbReference type="PANTHER" id="PTHR35372">
    <property type="entry name" value="ATP BINDING PROTEIN-RELATED"/>
    <property type="match status" value="1"/>
</dbReference>
<dbReference type="RefSeq" id="WP_101541566.1">
    <property type="nucleotide sequence ID" value="NZ_PKGU01000006.1"/>
</dbReference>
<dbReference type="SUPFAM" id="SSF56747">
    <property type="entry name" value="Prim-pol domain"/>
    <property type="match status" value="1"/>
</dbReference>
<dbReference type="AlphaFoldDB" id="A0A2I1M1P9"/>
<dbReference type="InterPro" id="IPR014015">
    <property type="entry name" value="Helicase_SF3_DNA-vir"/>
</dbReference>
<dbReference type="Gene3D" id="3.40.50.300">
    <property type="entry name" value="P-loop containing nucleotide triphosphate hydrolases"/>
    <property type="match status" value="1"/>
</dbReference>
<dbReference type="PANTHER" id="PTHR35372:SF2">
    <property type="entry name" value="SF3 HELICASE DOMAIN-CONTAINING PROTEIN"/>
    <property type="match status" value="1"/>
</dbReference>
<dbReference type="EMBL" id="PKGU01000006">
    <property type="protein sequence ID" value="PKZ14027.1"/>
    <property type="molecule type" value="Genomic_DNA"/>
</dbReference>
<evidence type="ECO:0000256" key="2">
    <source>
        <dbReference type="ARBA" id="ARBA00022801"/>
    </source>
</evidence>
<keyword evidence="3" id="KW-0067">ATP-binding</keyword>
<dbReference type="PROSITE" id="PS51206">
    <property type="entry name" value="SF3_HELICASE_1"/>
    <property type="match status" value="1"/>
</dbReference>
<keyword evidence="1" id="KW-0547">Nucleotide-binding</keyword>